<dbReference type="EMBL" id="JARIHO010000006">
    <property type="protein sequence ID" value="KAJ7359288.1"/>
    <property type="molecule type" value="Genomic_DNA"/>
</dbReference>
<proteinExistence type="predicted"/>
<keyword evidence="2" id="KW-1185">Reference proteome</keyword>
<sequence>MWLKGHYIKSTTSVKLLGVHLDRELRWGQQGAAAVGKGQTWLAKVRRLARTSRGIKAGPMRRLYLATCVPRMLYAADVFLNPATARARTATNSAVVRKMRTVQRGAALLITGGLPSSPTDALDACAGLLPIRHLVNR</sequence>
<evidence type="ECO:0000313" key="1">
    <source>
        <dbReference type="EMBL" id="KAJ7359288.1"/>
    </source>
</evidence>
<feature type="non-terminal residue" evidence="1">
    <location>
        <position position="137"/>
    </location>
</feature>
<comment type="caution">
    <text evidence="1">The sequence shown here is derived from an EMBL/GenBank/DDBJ whole genome shotgun (WGS) entry which is preliminary data.</text>
</comment>
<accession>A0AAD7AHY2</accession>
<gene>
    <name evidence="1" type="ORF">DFH08DRAFT_685866</name>
</gene>
<reference evidence="1" key="1">
    <citation type="submission" date="2023-03" db="EMBL/GenBank/DDBJ databases">
        <title>Massive genome expansion in bonnet fungi (Mycena s.s.) driven by repeated elements and novel gene families across ecological guilds.</title>
        <authorList>
            <consortium name="Lawrence Berkeley National Laboratory"/>
            <person name="Harder C.B."/>
            <person name="Miyauchi S."/>
            <person name="Viragh M."/>
            <person name="Kuo A."/>
            <person name="Thoen E."/>
            <person name="Andreopoulos B."/>
            <person name="Lu D."/>
            <person name="Skrede I."/>
            <person name="Drula E."/>
            <person name="Henrissat B."/>
            <person name="Morin E."/>
            <person name="Kohler A."/>
            <person name="Barry K."/>
            <person name="LaButti K."/>
            <person name="Morin E."/>
            <person name="Salamov A."/>
            <person name="Lipzen A."/>
            <person name="Mereny Z."/>
            <person name="Hegedus B."/>
            <person name="Baldrian P."/>
            <person name="Stursova M."/>
            <person name="Weitz H."/>
            <person name="Taylor A."/>
            <person name="Grigoriev I.V."/>
            <person name="Nagy L.G."/>
            <person name="Martin F."/>
            <person name="Kauserud H."/>
        </authorList>
    </citation>
    <scope>NUCLEOTIDE SEQUENCE</scope>
    <source>
        <strain evidence="1">CBHHK002</strain>
    </source>
</reference>
<dbReference type="AlphaFoldDB" id="A0AAD7AHY2"/>
<name>A0AAD7AHY2_9AGAR</name>
<organism evidence="1 2">
    <name type="scientific">Mycena albidolilacea</name>
    <dbReference type="NCBI Taxonomy" id="1033008"/>
    <lineage>
        <taxon>Eukaryota</taxon>
        <taxon>Fungi</taxon>
        <taxon>Dikarya</taxon>
        <taxon>Basidiomycota</taxon>
        <taxon>Agaricomycotina</taxon>
        <taxon>Agaricomycetes</taxon>
        <taxon>Agaricomycetidae</taxon>
        <taxon>Agaricales</taxon>
        <taxon>Marasmiineae</taxon>
        <taxon>Mycenaceae</taxon>
        <taxon>Mycena</taxon>
    </lineage>
</organism>
<evidence type="ECO:0000313" key="2">
    <source>
        <dbReference type="Proteomes" id="UP001218218"/>
    </source>
</evidence>
<dbReference type="Proteomes" id="UP001218218">
    <property type="component" value="Unassembled WGS sequence"/>
</dbReference>
<protein>
    <submittedName>
        <fullName evidence="1">Uncharacterized protein</fullName>
    </submittedName>
</protein>